<dbReference type="Gene3D" id="3.40.50.1820">
    <property type="entry name" value="alpha/beta hydrolase"/>
    <property type="match status" value="1"/>
</dbReference>
<dbReference type="InterPro" id="IPR000639">
    <property type="entry name" value="Epox_hydrolase-like"/>
</dbReference>
<dbReference type="InterPro" id="IPR000073">
    <property type="entry name" value="AB_hydrolase_1"/>
</dbReference>
<gene>
    <name evidence="2" type="ORF">SAMN02745121_02179</name>
</gene>
<dbReference type="PANTHER" id="PTHR43798:SF33">
    <property type="entry name" value="HYDROLASE, PUTATIVE (AFU_ORTHOLOGUE AFUA_2G14860)-RELATED"/>
    <property type="match status" value="1"/>
</dbReference>
<proteinExistence type="predicted"/>
<keyword evidence="3" id="KW-1185">Reference proteome</keyword>
<dbReference type="AlphaFoldDB" id="A0A1I1W9C1"/>
<dbReference type="GO" id="GO:0016020">
    <property type="term" value="C:membrane"/>
    <property type="evidence" value="ECO:0007669"/>
    <property type="project" value="TreeGrafter"/>
</dbReference>
<evidence type="ECO:0000313" key="2">
    <source>
        <dbReference type="EMBL" id="SFD91714.1"/>
    </source>
</evidence>
<dbReference type="PRINTS" id="PR00111">
    <property type="entry name" value="ABHYDROLASE"/>
</dbReference>
<dbReference type="SUPFAM" id="SSF53474">
    <property type="entry name" value="alpha/beta-Hydrolases"/>
    <property type="match status" value="1"/>
</dbReference>
<dbReference type="STRING" id="54.SAMN02745121_02179"/>
<reference evidence="3" key="1">
    <citation type="submission" date="2016-10" db="EMBL/GenBank/DDBJ databases">
        <authorList>
            <person name="Varghese N."/>
            <person name="Submissions S."/>
        </authorList>
    </citation>
    <scope>NUCLEOTIDE SEQUENCE [LARGE SCALE GENOMIC DNA]</scope>
    <source>
        <strain evidence="3">ATCC 25963</strain>
    </source>
</reference>
<dbReference type="InterPro" id="IPR029058">
    <property type="entry name" value="AB_hydrolase_fold"/>
</dbReference>
<organism evidence="2 3">
    <name type="scientific">Nannocystis exedens</name>
    <dbReference type="NCBI Taxonomy" id="54"/>
    <lineage>
        <taxon>Bacteria</taxon>
        <taxon>Pseudomonadati</taxon>
        <taxon>Myxococcota</taxon>
        <taxon>Polyangia</taxon>
        <taxon>Nannocystales</taxon>
        <taxon>Nannocystaceae</taxon>
        <taxon>Nannocystis</taxon>
    </lineage>
</organism>
<dbReference type="Pfam" id="PF00561">
    <property type="entry name" value="Abhydrolase_1"/>
    <property type="match status" value="1"/>
</dbReference>
<name>A0A1I1W9C1_9BACT</name>
<dbReference type="InterPro" id="IPR050266">
    <property type="entry name" value="AB_hydrolase_sf"/>
</dbReference>
<dbReference type="GO" id="GO:0003824">
    <property type="term" value="F:catalytic activity"/>
    <property type="evidence" value="ECO:0007669"/>
    <property type="project" value="InterPro"/>
</dbReference>
<dbReference type="PRINTS" id="PR00412">
    <property type="entry name" value="EPOXHYDRLASE"/>
</dbReference>
<dbReference type="PANTHER" id="PTHR43798">
    <property type="entry name" value="MONOACYLGLYCEROL LIPASE"/>
    <property type="match status" value="1"/>
</dbReference>
<dbReference type="EMBL" id="FOMX01000006">
    <property type="protein sequence ID" value="SFD91714.1"/>
    <property type="molecule type" value="Genomic_DNA"/>
</dbReference>
<accession>A0A1I1W9C1</accession>
<sequence length="298" mass="32103">MRAPGYQPVVPDRSRLVSLDFGRLYLRDLGPAGATSAALAAGPPLLLIHGLLVYGYAFRALVPELAPTRRLLIPDLPGAGDSDRPPPVHCAGYSPTWLARVLLALLDDLGIAQVDVLGHSWGGAIAVCLADAAPERVRRLLLVDATCFAMPLPLEGRLALVPGVGPYVFKNLYRRAALAHYLARALADPTRLGDDDLDLYWDRLARTGGREAAYAMLTQLANDERMAAMLPRLKALSCDTLVIWGERDAIVPREHAGRLRDAIRGAELVWVEGCGHAVAEERPAALTALVREHLGATA</sequence>
<dbReference type="Proteomes" id="UP000199400">
    <property type="component" value="Unassembled WGS sequence"/>
</dbReference>
<feature type="domain" description="AB hydrolase-1" evidence="1">
    <location>
        <begin position="43"/>
        <end position="283"/>
    </location>
</feature>
<protein>
    <submittedName>
        <fullName evidence="2">Pimeloyl-ACP methyl ester carboxylesterase</fullName>
    </submittedName>
</protein>
<evidence type="ECO:0000313" key="3">
    <source>
        <dbReference type="Proteomes" id="UP000199400"/>
    </source>
</evidence>
<evidence type="ECO:0000259" key="1">
    <source>
        <dbReference type="Pfam" id="PF00561"/>
    </source>
</evidence>